<dbReference type="Gene3D" id="3.30.70.100">
    <property type="match status" value="1"/>
</dbReference>
<proteinExistence type="predicted"/>
<sequence>MAKSSLIARLVCADGKAEEFEAELAALIEASNEEAGLEIYSAHRDADNVYWFFELYTDDAAVAAHGKGEAMAKAMASSGQLLAAPPEIHRLVPVVAKGLDL</sequence>
<dbReference type="KEGG" id="aym:YM304_34510"/>
<dbReference type="PANTHER" id="PTHR33336:SF15">
    <property type="entry name" value="ABM DOMAIN-CONTAINING PROTEIN"/>
    <property type="match status" value="1"/>
</dbReference>
<dbReference type="InterPro" id="IPR007138">
    <property type="entry name" value="ABM_dom"/>
</dbReference>
<dbReference type="PANTHER" id="PTHR33336">
    <property type="entry name" value="QUINOL MONOOXYGENASE YGIN-RELATED"/>
    <property type="match status" value="1"/>
</dbReference>
<dbReference type="Pfam" id="PF03992">
    <property type="entry name" value="ABM"/>
    <property type="match status" value="1"/>
</dbReference>
<protein>
    <recommendedName>
        <fullName evidence="1">ABM domain-containing protein</fullName>
    </recommendedName>
</protein>
<keyword evidence="3" id="KW-1185">Reference proteome</keyword>
<reference evidence="2 3" key="1">
    <citation type="journal article" date="2013" name="Int. J. Syst. Evol. Microbiol.">
        <title>Ilumatobacter nonamiense sp. nov. and Ilumatobacter coccineum sp. nov., isolated from seashore sand.</title>
        <authorList>
            <person name="Matsumoto A."/>
            <person name="Kasai H."/>
            <person name="Matsuo Y."/>
            <person name="Shizuri Y."/>
            <person name="Ichikawa N."/>
            <person name="Fujita N."/>
            <person name="Omura S."/>
            <person name="Takahashi Y."/>
        </authorList>
    </citation>
    <scope>NUCLEOTIDE SEQUENCE [LARGE SCALE GENOMIC DNA]</scope>
    <source>
        <strain evidence="3">NBRC 103263 / KCTC 29153 / YM16-304</strain>
    </source>
</reference>
<dbReference type="AlphaFoldDB" id="A0A6C7EFG7"/>
<accession>A0A6C7EFG7</accession>
<gene>
    <name evidence="2" type="ORF">YM304_34510</name>
</gene>
<evidence type="ECO:0000313" key="2">
    <source>
        <dbReference type="EMBL" id="BAN03765.1"/>
    </source>
</evidence>
<dbReference type="Proteomes" id="UP000011863">
    <property type="component" value="Chromosome"/>
</dbReference>
<dbReference type="InterPro" id="IPR011008">
    <property type="entry name" value="Dimeric_a/b-barrel"/>
</dbReference>
<dbReference type="GO" id="GO:0003824">
    <property type="term" value="F:catalytic activity"/>
    <property type="evidence" value="ECO:0007669"/>
    <property type="project" value="TreeGrafter"/>
</dbReference>
<feature type="domain" description="ABM" evidence="1">
    <location>
        <begin position="4"/>
        <end position="91"/>
    </location>
</feature>
<evidence type="ECO:0000259" key="1">
    <source>
        <dbReference type="PROSITE" id="PS51725"/>
    </source>
</evidence>
<dbReference type="SUPFAM" id="SSF54909">
    <property type="entry name" value="Dimeric alpha+beta barrel"/>
    <property type="match status" value="1"/>
</dbReference>
<name>A0A6C7EFG7_ILUCY</name>
<dbReference type="OrthoDB" id="3695636at2"/>
<dbReference type="RefSeq" id="WP_015443012.1">
    <property type="nucleotide sequence ID" value="NC_020520.1"/>
</dbReference>
<dbReference type="PROSITE" id="PS51725">
    <property type="entry name" value="ABM"/>
    <property type="match status" value="1"/>
</dbReference>
<organism evidence="2 3">
    <name type="scientific">Ilumatobacter coccineus (strain NBRC 103263 / KCTC 29153 / YM16-304)</name>
    <dbReference type="NCBI Taxonomy" id="1313172"/>
    <lineage>
        <taxon>Bacteria</taxon>
        <taxon>Bacillati</taxon>
        <taxon>Actinomycetota</taxon>
        <taxon>Acidimicrobiia</taxon>
        <taxon>Acidimicrobiales</taxon>
        <taxon>Ilumatobacteraceae</taxon>
        <taxon>Ilumatobacter</taxon>
    </lineage>
</organism>
<evidence type="ECO:0000313" key="3">
    <source>
        <dbReference type="Proteomes" id="UP000011863"/>
    </source>
</evidence>
<dbReference type="EMBL" id="AP012057">
    <property type="protein sequence ID" value="BAN03765.1"/>
    <property type="molecule type" value="Genomic_DNA"/>
</dbReference>
<dbReference type="InterPro" id="IPR050744">
    <property type="entry name" value="AI-2_Isomerase_LsrG"/>
</dbReference>